<reference evidence="2" key="1">
    <citation type="submission" date="2023-07" db="EMBL/GenBank/DDBJ databases">
        <title>Sequencing the genomes of 1000 actinobacteria strains.</title>
        <authorList>
            <person name="Klenk H.-P."/>
        </authorList>
    </citation>
    <scope>NUCLEOTIDE SEQUENCE</scope>
    <source>
        <strain evidence="2">DSM 107476</strain>
    </source>
</reference>
<feature type="transmembrane region" description="Helical" evidence="1">
    <location>
        <begin position="6"/>
        <end position="26"/>
    </location>
</feature>
<comment type="caution">
    <text evidence="2">The sequence shown here is derived from an EMBL/GenBank/DDBJ whole genome shotgun (WGS) entry which is preliminary data.</text>
</comment>
<dbReference type="EMBL" id="JAVDXZ010000001">
    <property type="protein sequence ID" value="MDR7329688.1"/>
    <property type="molecule type" value="Genomic_DNA"/>
</dbReference>
<evidence type="ECO:0000256" key="1">
    <source>
        <dbReference type="SAM" id="Phobius"/>
    </source>
</evidence>
<dbReference type="Proteomes" id="UP001180840">
    <property type="component" value="Unassembled WGS sequence"/>
</dbReference>
<name>A0ABU2A0M7_9CORY</name>
<evidence type="ECO:0008006" key="4">
    <source>
        <dbReference type="Google" id="ProtNLM"/>
    </source>
</evidence>
<evidence type="ECO:0000313" key="3">
    <source>
        <dbReference type="Proteomes" id="UP001180840"/>
    </source>
</evidence>
<organism evidence="2 3">
    <name type="scientific">Corynebacterium guangdongense</name>
    <dbReference type="NCBI Taxonomy" id="1783348"/>
    <lineage>
        <taxon>Bacteria</taxon>
        <taxon>Bacillati</taxon>
        <taxon>Actinomycetota</taxon>
        <taxon>Actinomycetes</taxon>
        <taxon>Mycobacteriales</taxon>
        <taxon>Corynebacteriaceae</taxon>
        <taxon>Corynebacterium</taxon>
    </lineage>
</organism>
<keyword evidence="1" id="KW-0812">Transmembrane</keyword>
<sequence>MDGSYWMVMGLFLVAGLLVGGVISAYQNGSKAATLVMMVLAGVAVVGAVLVLLGVVG</sequence>
<protein>
    <recommendedName>
        <fullName evidence="4">Secreted protein</fullName>
    </recommendedName>
</protein>
<accession>A0ABU2A0M7</accession>
<proteinExistence type="predicted"/>
<keyword evidence="3" id="KW-1185">Reference proteome</keyword>
<evidence type="ECO:0000313" key="2">
    <source>
        <dbReference type="EMBL" id="MDR7329688.1"/>
    </source>
</evidence>
<keyword evidence="1" id="KW-0472">Membrane</keyword>
<keyword evidence="1" id="KW-1133">Transmembrane helix</keyword>
<gene>
    <name evidence="2" type="ORF">J2S39_001364</name>
</gene>
<feature type="transmembrane region" description="Helical" evidence="1">
    <location>
        <begin position="33"/>
        <end position="56"/>
    </location>
</feature>